<organism evidence="1 2">
    <name type="scientific">Bauhinia variegata</name>
    <name type="common">Purple orchid tree</name>
    <name type="synonym">Phanera variegata</name>
    <dbReference type="NCBI Taxonomy" id="167791"/>
    <lineage>
        <taxon>Eukaryota</taxon>
        <taxon>Viridiplantae</taxon>
        <taxon>Streptophyta</taxon>
        <taxon>Embryophyta</taxon>
        <taxon>Tracheophyta</taxon>
        <taxon>Spermatophyta</taxon>
        <taxon>Magnoliopsida</taxon>
        <taxon>eudicotyledons</taxon>
        <taxon>Gunneridae</taxon>
        <taxon>Pentapetalae</taxon>
        <taxon>rosids</taxon>
        <taxon>fabids</taxon>
        <taxon>Fabales</taxon>
        <taxon>Fabaceae</taxon>
        <taxon>Cercidoideae</taxon>
        <taxon>Cercideae</taxon>
        <taxon>Bauhiniinae</taxon>
        <taxon>Bauhinia</taxon>
    </lineage>
</organism>
<comment type="caution">
    <text evidence="1">The sequence shown here is derived from an EMBL/GenBank/DDBJ whole genome shotgun (WGS) entry which is preliminary data.</text>
</comment>
<name>A0ACB9Q1N2_BAUVA</name>
<accession>A0ACB9Q1N2</accession>
<keyword evidence="2" id="KW-1185">Reference proteome</keyword>
<evidence type="ECO:0000313" key="1">
    <source>
        <dbReference type="EMBL" id="KAI4354648.1"/>
    </source>
</evidence>
<protein>
    <submittedName>
        <fullName evidence="1">Uncharacterized protein</fullName>
    </submittedName>
</protein>
<reference evidence="1 2" key="1">
    <citation type="journal article" date="2022" name="DNA Res.">
        <title>Chromosomal-level genome assembly of the orchid tree Bauhinia variegata (Leguminosae; Cercidoideae) supports the allotetraploid origin hypothesis of Bauhinia.</title>
        <authorList>
            <person name="Zhong Y."/>
            <person name="Chen Y."/>
            <person name="Zheng D."/>
            <person name="Pang J."/>
            <person name="Liu Y."/>
            <person name="Luo S."/>
            <person name="Meng S."/>
            <person name="Qian L."/>
            <person name="Wei D."/>
            <person name="Dai S."/>
            <person name="Zhou R."/>
        </authorList>
    </citation>
    <scope>NUCLEOTIDE SEQUENCE [LARGE SCALE GENOMIC DNA]</scope>
    <source>
        <strain evidence="1">BV-YZ2020</strain>
    </source>
</reference>
<dbReference type="EMBL" id="CM039427">
    <property type="protein sequence ID" value="KAI4354648.1"/>
    <property type="molecule type" value="Genomic_DNA"/>
</dbReference>
<gene>
    <name evidence="1" type="ORF">L6164_003495</name>
</gene>
<evidence type="ECO:0000313" key="2">
    <source>
        <dbReference type="Proteomes" id="UP000828941"/>
    </source>
</evidence>
<dbReference type="Proteomes" id="UP000828941">
    <property type="component" value="Chromosome 2"/>
</dbReference>
<proteinExistence type="predicted"/>
<sequence length="271" mass="30674">MGNGNSSNASTNSAYEPTEKPFVQVEVIKSSSEEFPEEYAVIYTSLKDNRCRCVLRVRANREKAQFTFRDGLCLREEVWMNVEVNVLRGEDGSYRLEIQKVECSKDMKAVSTQRGLLYREHEHVLEYSCKDRRVTINVDRFTGSSISSSLHPGSALVLCHKLFAPANSEEGLVFPVSFTCNYFEGLVVEMLGPLFGRKLYIDRMVEENPEDCSNFSIIKTKYRFLPNKGKRIVAAASYLSATGAINNVNSETHGKFNNSVNSFFTDCHFYG</sequence>